<dbReference type="InterPro" id="IPR051447">
    <property type="entry name" value="Lipoprotein-release_system"/>
</dbReference>
<feature type="transmembrane region" description="Helical" evidence="7">
    <location>
        <begin position="387"/>
        <end position="406"/>
    </location>
</feature>
<evidence type="ECO:0000256" key="2">
    <source>
        <dbReference type="ARBA" id="ARBA00005236"/>
    </source>
</evidence>
<organism evidence="10 11">
    <name type="scientific">Rarispira pelagica</name>
    <dbReference type="NCBI Taxonomy" id="3141764"/>
    <lineage>
        <taxon>Bacteria</taxon>
        <taxon>Pseudomonadati</taxon>
        <taxon>Spirochaetota</taxon>
        <taxon>Spirochaetia</taxon>
        <taxon>Winmispirales</taxon>
        <taxon>Winmispiraceae</taxon>
        <taxon>Rarispira</taxon>
    </lineage>
</organism>
<dbReference type="InterPro" id="IPR025857">
    <property type="entry name" value="MacB_PCD"/>
</dbReference>
<dbReference type="PANTHER" id="PTHR30489:SF0">
    <property type="entry name" value="LIPOPROTEIN-RELEASING SYSTEM TRANSMEMBRANE PROTEIN LOLE"/>
    <property type="match status" value="1"/>
</dbReference>
<gene>
    <name evidence="10" type="ORF">WKV44_03190</name>
</gene>
<feature type="transmembrane region" description="Helical" evidence="7">
    <location>
        <begin position="283"/>
        <end position="305"/>
    </location>
</feature>
<sequence>MKIKKIILLSFKNLTRYTRRTIITASAIAVGILIFIVADSILKGAEVESQRNLIEYETGAARVYTENYWAEREKLPLKESIENPQALIKELQEQGFRATTRTEFIGDIVVYKDPYPENGSMQVRIIAIDPDKDTKVFSLNKNITEGSWLSNSEEEDGIIMGAWLAEDIGAKVGYPITISTRTKYGASQTLDLVVKGIVNTNNPVINRTGIYIPKKIADRDLEMGESAAAIIINFSELANQEKETKRLKNYITEKHPNLHVATWQELAPSFVSLAQAKQGGTKVVLIFLFVIAAVGISNTMLMSIYERFREIGMMRAMGMSNKQIGLSFIIEAAGIGLIGAAIGVLISIPTNIWLVNYGIDYSFLTRKMDIGYRVAGAFKGTWDITSFIQAFFMGSILATVVAIFPVRRAFKKSIVDCLRYQ</sequence>
<evidence type="ECO:0000256" key="6">
    <source>
        <dbReference type="ARBA" id="ARBA00023136"/>
    </source>
</evidence>
<keyword evidence="11" id="KW-1185">Reference proteome</keyword>
<dbReference type="PANTHER" id="PTHR30489">
    <property type="entry name" value="LIPOPROTEIN-RELEASING SYSTEM TRANSMEMBRANE PROTEIN LOLE"/>
    <property type="match status" value="1"/>
</dbReference>
<name>A0ABU9UA45_9SPIR</name>
<accession>A0ABU9UA45</accession>
<keyword evidence="6 7" id="KW-0472">Membrane</keyword>
<evidence type="ECO:0000256" key="5">
    <source>
        <dbReference type="ARBA" id="ARBA00022989"/>
    </source>
</evidence>
<comment type="similarity">
    <text evidence="2">Belongs to the ABC-4 integral membrane protein family. LolC/E subfamily.</text>
</comment>
<feature type="transmembrane region" description="Helical" evidence="7">
    <location>
        <begin position="326"/>
        <end position="348"/>
    </location>
</feature>
<dbReference type="RefSeq" id="WP_420068990.1">
    <property type="nucleotide sequence ID" value="NZ_JBCHKQ010000001.1"/>
</dbReference>
<proteinExistence type="inferred from homology"/>
<dbReference type="EMBL" id="JBCHKQ010000001">
    <property type="protein sequence ID" value="MEM5947542.1"/>
    <property type="molecule type" value="Genomic_DNA"/>
</dbReference>
<evidence type="ECO:0000313" key="11">
    <source>
        <dbReference type="Proteomes" id="UP001466331"/>
    </source>
</evidence>
<keyword evidence="4 7" id="KW-0812">Transmembrane</keyword>
<dbReference type="Pfam" id="PF02687">
    <property type="entry name" value="FtsX"/>
    <property type="match status" value="1"/>
</dbReference>
<comment type="subcellular location">
    <subcellularLocation>
        <location evidence="1">Cell membrane</location>
        <topology evidence="1">Multi-pass membrane protein</topology>
    </subcellularLocation>
</comment>
<dbReference type="Pfam" id="PF12704">
    <property type="entry name" value="MacB_PCD"/>
    <property type="match status" value="1"/>
</dbReference>
<protein>
    <submittedName>
        <fullName evidence="10">FtsX-like permease family protein</fullName>
    </submittedName>
</protein>
<evidence type="ECO:0000313" key="10">
    <source>
        <dbReference type="EMBL" id="MEM5947542.1"/>
    </source>
</evidence>
<evidence type="ECO:0000256" key="3">
    <source>
        <dbReference type="ARBA" id="ARBA00022475"/>
    </source>
</evidence>
<keyword evidence="3" id="KW-1003">Cell membrane</keyword>
<keyword evidence="5 7" id="KW-1133">Transmembrane helix</keyword>
<dbReference type="InterPro" id="IPR003838">
    <property type="entry name" value="ABC3_permease_C"/>
</dbReference>
<evidence type="ECO:0000256" key="4">
    <source>
        <dbReference type="ARBA" id="ARBA00022692"/>
    </source>
</evidence>
<feature type="domain" description="ABC3 transporter permease C-terminal" evidence="8">
    <location>
        <begin position="283"/>
        <end position="414"/>
    </location>
</feature>
<comment type="caution">
    <text evidence="10">The sequence shown here is derived from an EMBL/GenBank/DDBJ whole genome shotgun (WGS) entry which is preliminary data.</text>
</comment>
<evidence type="ECO:0000259" key="9">
    <source>
        <dbReference type="Pfam" id="PF12704"/>
    </source>
</evidence>
<evidence type="ECO:0000256" key="7">
    <source>
        <dbReference type="SAM" id="Phobius"/>
    </source>
</evidence>
<evidence type="ECO:0000259" key="8">
    <source>
        <dbReference type="Pfam" id="PF02687"/>
    </source>
</evidence>
<feature type="transmembrane region" description="Helical" evidence="7">
    <location>
        <begin position="21"/>
        <end position="42"/>
    </location>
</feature>
<feature type="domain" description="MacB-like periplasmic core" evidence="9">
    <location>
        <begin position="21"/>
        <end position="247"/>
    </location>
</feature>
<dbReference type="Proteomes" id="UP001466331">
    <property type="component" value="Unassembled WGS sequence"/>
</dbReference>
<evidence type="ECO:0000256" key="1">
    <source>
        <dbReference type="ARBA" id="ARBA00004651"/>
    </source>
</evidence>
<reference evidence="10 11" key="1">
    <citation type="submission" date="2024-03" db="EMBL/GenBank/DDBJ databases">
        <title>Ignisphaera cupida sp. nov., a hyperthermophilic hydrolytic archaeon from a hot spring of Kamchatka, and proposal of Ignisphaeraceae fam. nov.</title>
        <authorList>
            <person name="Podosokorskaya O.A."/>
            <person name="Elcheninov A.G."/>
            <person name="Maltseva A.I."/>
            <person name="Zayulina K.S."/>
            <person name="Novikov A."/>
            <person name="Merkel A.Y."/>
        </authorList>
    </citation>
    <scope>NUCLEOTIDE SEQUENCE [LARGE SCALE GENOMIC DNA]</scope>
    <source>
        <strain evidence="10 11">38H-sp</strain>
    </source>
</reference>